<evidence type="ECO:0000313" key="2">
    <source>
        <dbReference type="Proteomes" id="UP001055072"/>
    </source>
</evidence>
<gene>
    <name evidence="1" type="ORF">BDY19DRAFT_908671</name>
</gene>
<organism evidence="1 2">
    <name type="scientific">Irpex rosettiformis</name>
    <dbReference type="NCBI Taxonomy" id="378272"/>
    <lineage>
        <taxon>Eukaryota</taxon>
        <taxon>Fungi</taxon>
        <taxon>Dikarya</taxon>
        <taxon>Basidiomycota</taxon>
        <taxon>Agaricomycotina</taxon>
        <taxon>Agaricomycetes</taxon>
        <taxon>Polyporales</taxon>
        <taxon>Irpicaceae</taxon>
        <taxon>Irpex</taxon>
    </lineage>
</organism>
<dbReference type="EMBL" id="MU274927">
    <property type="protein sequence ID" value="KAI0085909.1"/>
    <property type="molecule type" value="Genomic_DNA"/>
</dbReference>
<comment type="caution">
    <text evidence="1">The sequence shown here is derived from an EMBL/GenBank/DDBJ whole genome shotgun (WGS) entry which is preliminary data.</text>
</comment>
<keyword evidence="2" id="KW-1185">Reference proteome</keyword>
<protein>
    <submittedName>
        <fullName evidence="1">Peptidase S8/S53 domain-containing protein</fullName>
    </submittedName>
</protein>
<name>A0ACB8TVE4_9APHY</name>
<dbReference type="Proteomes" id="UP001055072">
    <property type="component" value="Unassembled WGS sequence"/>
</dbReference>
<accession>A0ACB8TVE4</accession>
<proteinExistence type="predicted"/>
<sequence>MVSRILVFSALFSLALAKPHTRNLKLHEFLQQAPSGFVKTSAADANAEIKLRLSLVENDTNGLIDALYAVSTPGNATYGEHLSKEEIVVDGKLKGVDGTSCSSPIFASVISLINDELIAAGNSPLGFLNPFLYANPDAFNDVTSGSNPGCNTNGFKATSGWNPVTGLGTPDFAGLQLAAGL</sequence>
<evidence type="ECO:0000313" key="1">
    <source>
        <dbReference type="EMBL" id="KAI0085909.1"/>
    </source>
</evidence>
<reference evidence="1" key="1">
    <citation type="journal article" date="2021" name="Environ. Microbiol.">
        <title>Gene family expansions and transcriptome signatures uncover fungal adaptations to wood decay.</title>
        <authorList>
            <person name="Hage H."/>
            <person name="Miyauchi S."/>
            <person name="Viragh M."/>
            <person name="Drula E."/>
            <person name="Min B."/>
            <person name="Chaduli D."/>
            <person name="Navarro D."/>
            <person name="Favel A."/>
            <person name="Norest M."/>
            <person name="Lesage-Meessen L."/>
            <person name="Balint B."/>
            <person name="Merenyi Z."/>
            <person name="de Eugenio L."/>
            <person name="Morin E."/>
            <person name="Martinez A.T."/>
            <person name="Baldrian P."/>
            <person name="Stursova M."/>
            <person name="Martinez M.J."/>
            <person name="Novotny C."/>
            <person name="Magnuson J.K."/>
            <person name="Spatafora J.W."/>
            <person name="Maurice S."/>
            <person name="Pangilinan J."/>
            <person name="Andreopoulos W."/>
            <person name="LaButti K."/>
            <person name="Hundley H."/>
            <person name="Na H."/>
            <person name="Kuo A."/>
            <person name="Barry K."/>
            <person name="Lipzen A."/>
            <person name="Henrissat B."/>
            <person name="Riley R."/>
            <person name="Ahrendt S."/>
            <person name="Nagy L.G."/>
            <person name="Grigoriev I.V."/>
            <person name="Martin F."/>
            <person name="Rosso M.N."/>
        </authorList>
    </citation>
    <scope>NUCLEOTIDE SEQUENCE</scope>
    <source>
        <strain evidence="1">CBS 384.51</strain>
    </source>
</reference>